<proteinExistence type="predicted"/>
<evidence type="ECO:0000313" key="2">
    <source>
        <dbReference type="Proteomes" id="UP000794436"/>
    </source>
</evidence>
<evidence type="ECO:0000313" key="1">
    <source>
        <dbReference type="EMBL" id="TMW67329.1"/>
    </source>
</evidence>
<accession>A0A8K1CPP7</accession>
<name>A0A8K1CPP7_PYTOL</name>
<comment type="caution">
    <text evidence="1">The sequence shown here is derived from an EMBL/GenBank/DDBJ whole genome shotgun (WGS) entry which is preliminary data.</text>
</comment>
<dbReference type="Proteomes" id="UP000794436">
    <property type="component" value="Unassembled WGS sequence"/>
</dbReference>
<protein>
    <submittedName>
        <fullName evidence="1">Uncharacterized protein</fullName>
    </submittedName>
</protein>
<organism evidence="1 2">
    <name type="scientific">Pythium oligandrum</name>
    <name type="common">Mycoparasitic fungus</name>
    <dbReference type="NCBI Taxonomy" id="41045"/>
    <lineage>
        <taxon>Eukaryota</taxon>
        <taxon>Sar</taxon>
        <taxon>Stramenopiles</taxon>
        <taxon>Oomycota</taxon>
        <taxon>Peronosporomycetes</taxon>
        <taxon>Pythiales</taxon>
        <taxon>Pythiaceae</taxon>
        <taxon>Pythium</taxon>
    </lineage>
</organism>
<reference evidence="1" key="1">
    <citation type="submission" date="2019-03" db="EMBL/GenBank/DDBJ databases">
        <title>Long read genome sequence of the mycoparasitic Pythium oligandrum ATCC 38472 isolated from sugarbeet rhizosphere.</title>
        <authorList>
            <person name="Gaulin E."/>
        </authorList>
    </citation>
    <scope>NUCLEOTIDE SEQUENCE</scope>
    <source>
        <strain evidence="1">ATCC 38472_TT</strain>
    </source>
</reference>
<keyword evidence="2" id="KW-1185">Reference proteome</keyword>
<sequence length="83" mass="9575">MTETDDKTMTLLLVAFCQAVVFVLFPDKFSPSDPLSIITYLVSQAIFLRYAYKYHVVETPEQALLLQLFVLNPIYSYVHDHAM</sequence>
<dbReference type="EMBL" id="SPLM01000005">
    <property type="protein sequence ID" value="TMW67329.1"/>
    <property type="molecule type" value="Genomic_DNA"/>
</dbReference>
<dbReference type="AlphaFoldDB" id="A0A8K1CPP7"/>
<gene>
    <name evidence="1" type="ORF">Poli38472_012445</name>
</gene>